<dbReference type="PANTHER" id="PTHR31973">
    <property type="entry name" value="POLYPROTEIN, PUTATIVE-RELATED"/>
    <property type="match status" value="1"/>
</dbReference>
<dbReference type="EMBL" id="BAABME010013809">
    <property type="protein sequence ID" value="GAA0186548.1"/>
    <property type="molecule type" value="Genomic_DNA"/>
</dbReference>
<evidence type="ECO:0000259" key="1">
    <source>
        <dbReference type="Pfam" id="PF03108"/>
    </source>
</evidence>
<evidence type="ECO:0000313" key="3">
    <source>
        <dbReference type="Proteomes" id="UP001454036"/>
    </source>
</evidence>
<protein>
    <recommendedName>
        <fullName evidence="1">Transposase MuDR plant domain-containing protein</fullName>
    </recommendedName>
</protein>
<name>A0AAV3RZK3_LITER</name>
<organism evidence="2 3">
    <name type="scientific">Lithospermum erythrorhizon</name>
    <name type="common">Purple gromwell</name>
    <name type="synonym">Lithospermum officinale var. erythrorhizon</name>
    <dbReference type="NCBI Taxonomy" id="34254"/>
    <lineage>
        <taxon>Eukaryota</taxon>
        <taxon>Viridiplantae</taxon>
        <taxon>Streptophyta</taxon>
        <taxon>Embryophyta</taxon>
        <taxon>Tracheophyta</taxon>
        <taxon>Spermatophyta</taxon>
        <taxon>Magnoliopsida</taxon>
        <taxon>eudicotyledons</taxon>
        <taxon>Gunneridae</taxon>
        <taxon>Pentapetalae</taxon>
        <taxon>asterids</taxon>
        <taxon>lamiids</taxon>
        <taxon>Boraginales</taxon>
        <taxon>Boraginaceae</taxon>
        <taxon>Boraginoideae</taxon>
        <taxon>Lithospermeae</taxon>
        <taxon>Lithospermum</taxon>
    </lineage>
</organism>
<dbReference type="InterPro" id="IPR004332">
    <property type="entry name" value="Transposase_MuDR"/>
</dbReference>
<keyword evidence="3" id="KW-1185">Reference proteome</keyword>
<gene>
    <name evidence="2" type="ORF">LIER_33836</name>
</gene>
<reference evidence="2 3" key="1">
    <citation type="submission" date="2024-01" db="EMBL/GenBank/DDBJ databases">
        <title>The complete chloroplast genome sequence of Lithospermum erythrorhizon: insights into the phylogenetic relationship among Boraginaceae species and the maternal lineages of purple gromwells.</title>
        <authorList>
            <person name="Okada T."/>
            <person name="Watanabe K."/>
        </authorList>
    </citation>
    <scope>NUCLEOTIDE SEQUENCE [LARGE SCALE GENOMIC DNA]</scope>
</reference>
<comment type="caution">
    <text evidence="2">The sequence shown here is derived from an EMBL/GenBank/DDBJ whole genome shotgun (WGS) entry which is preliminary data.</text>
</comment>
<sequence>MGQTTTVPIKETHYDMLGNLSVDTNVEVSSNPFLERKVFLIGEDDAVPFYFDSGNTTSDNDGFADTGRLNEVARKNKRYVRFNEKNMKNPKFFPGLVFSSSEQFKEVMRWYATTRRKDIWYSCNENSIFGVRCKFPCEWSVWLSREKKLNDTNLVIKTMSRKHKNCLSSKRRRLVMSTWLAKVLEDWIRLLPDMSLNVFKIAVDKKFGLMITSNHARRAREKALLAIQGDHEDQYNQIWDYIKELKRRTHPGSTIFAEYDDDAEMQMQGSLKGFMYF</sequence>
<dbReference type="PANTHER" id="PTHR31973:SF187">
    <property type="entry name" value="MUTATOR TRANSPOSASE MUDRA PROTEIN"/>
    <property type="match status" value="1"/>
</dbReference>
<dbReference type="AlphaFoldDB" id="A0AAV3RZK3"/>
<proteinExistence type="predicted"/>
<feature type="domain" description="Transposase MuDR plant" evidence="1">
    <location>
        <begin position="95"/>
        <end position="148"/>
    </location>
</feature>
<accession>A0AAV3RZK3</accession>
<dbReference type="Proteomes" id="UP001454036">
    <property type="component" value="Unassembled WGS sequence"/>
</dbReference>
<dbReference type="Pfam" id="PF03108">
    <property type="entry name" value="DBD_Tnp_Mut"/>
    <property type="match status" value="1"/>
</dbReference>
<evidence type="ECO:0000313" key="2">
    <source>
        <dbReference type="EMBL" id="GAA0186548.1"/>
    </source>
</evidence>